<organism evidence="5 6">
    <name type="scientific">Commensalibacter nepenthis</name>
    <dbReference type="NCBI Taxonomy" id="3043872"/>
    <lineage>
        <taxon>Bacteria</taxon>
        <taxon>Pseudomonadati</taxon>
        <taxon>Pseudomonadota</taxon>
        <taxon>Alphaproteobacteria</taxon>
        <taxon>Acetobacterales</taxon>
        <taxon>Acetobacteraceae</taxon>
    </lineage>
</organism>
<dbReference type="PANTHER" id="PTHR43213">
    <property type="entry name" value="BIFUNCTIONAL DTTP/UTP PYROPHOSPHATASE/METHYLTRANSFERASE PROTEIN-RELATED"/>
    <property type="match status" value="1"/>
</dbReference>
<accession>A0ABT6Q8G2</accession>
<feature type="site" description="Important for substrate specificity" evidence="4">
    <location>
        <position position="100"/>
    </location>
</feature>
<dbReference type="InterPro" id="IPR003697">
    <property type="entry name" value="Maf-like"/>
</dbReference>
<keyword evidence="6" id="KW-1185">Reference proteome</keyword>
<gene>
    <name evidence="5" type="ORF">QJV33_07925</name>
</gene>
<feature type="site" description="Important for substrate specificity" evidence="4">
    <location>
        <position position="40"/>
    </location>
</feature>
<comment type="caution">
    <text evidence="4">Lacks conserved residue(s) required for the propagation of feature annotation.</text>
</comment>
<dbReference type="EC" id="3.6.1.9" evidence="4"/>
<dbReference type="PIRSF" id="PIRSF006305">
    <property type="entry name" value="Maf"/>
    <property type="match status" value="1"/>
</dbReference>
<dbReference type="Proteomes" id="UP001431775">
    <property type="component" value="Unassembled WGS sequence"/>
</dbReference>
<protein>
    <recommendedName>
        <fullName evidence="4">dTTP/UTP pyrophosphatase</fullName>
        <shortName evidence="4">dTTPase/UTPase</shortName>
        <ecNumber evidence="4">3.6.1.9</ecNumber>
    </recommendedName>
    <alternativeName>
        <fullName evidence="4">Nucleoside triphosphate pyrophosphatase</fullName>
    </alternativeName>
    <alternativeName>
        <fullName evidence="4">Nucleotide pyrophosphatase</fullName>
        <shortName evidence="4">Nucleotide PPase</shortName>
    </alternativeName>
</protein>
<comment type="catalytic activity">
    <reaction evidence="4">
        <text>dTTP + H2O = dTMP + diphosphate + H(+)</text>
        <dbReference type="Rhea" id="RHEA:28534"/>
        <dbReference type="ChEBI" id="CHEBI:15377"/>
        <dbReference type="ChEBI" id="CHEBI:15378"/>
        <dbReference type="ChEBI" id="CHEBI:33019"/>
        <dbReference type="ChEBI" id="CHEBI:37568"/>
        <dbReference type="ChEBI" id="CHEBI:63528"/>
        <dbReference type="EC" id="3.6.1.9"/>
    </reaction>
</comment>
<dbReference type="EMBL" id="JASBAN010000001">
    <property type="protein sequence ID" value="MDI2113201.1"/>
    <property type="molecule type" value="Genomic_DNA"/>
</dbReference>
<dbReference type="Pfam" id="PF02545">
    <property type="entry name" value="Maf"/>
    <property type="match status" value="1"/>
</dbReference>
<comment type="caution">
    <text evidence="5">The sequence shown here is derived from an EMBL/GenBank/DDBJ whole genome shotgun (WGS) entry which is preliminary data.</text>
</comment>
<dbReference type="NCBIfam" id="TIGR00172">
    <property type="entry name" value="maf"/>
    <property type="match status" value="1"/>
</dbReference>
<comment type="similarity">
    <text evidence="4">Belongs to the Maf family. YhdE subfamily.</text>
</comment>
<reference evidence="5" key="1">
    <citation type="submission" date="2023-05" db="EMBL/GenBank/DDBJ databases">
        <title>Whole genome sequence of Commensalibacter sp.</title>
        <authorList>
            <person name="Charoenyingcharoen P."/>
            <person name="Yukphan P."/>
        </authorList>
    </citation>
    <scope>NUCLEOTIDE SEQUENCE</scope>
    <source>
        <strain evidence="5">TBRC 10068</strain>
    </source>
</reference>
<feature type="site" description="Important for substrate specificity" evidence="4">
    <location>
        <position position="184"/>
    </location>
</feature>
<feature type="active site" description="Proton acceptor" evidence="4">
    <location>
        <position position="99"/>
    </location>
</feature>
<comment type="subcellular location">
    <subcellularLocation>
        <location evidence="4">Cytoplasm</location>
    </subcellularLocation>
</comment>
<dbReference type="CDD" id="cd00555">
    <property type="entry name" value="Maf"/>
    <property type="match status" value="1"/>
</dbReference>
<keyword evidence="4" id="KW-0963">Cytoplasm</keyword>
<dbReference type="PANTHER" id="PTHR43213:SF5">
    <property type="entry name" value="BIFUNCTIONAL DTTP_UTP PYROPHOSPHATASE_METHYLTRANSFERASE PROTEIN-RELATED"/>
    <property type="match status" value="1"/>
</dbReference>
<comment type="cofactor">
    <cofactor evidence="1 4">
        <name>a divalent metal cation</name>
        <dbReference type="ChEBI" id="CHEBI:60240"/>
    </cofactor>
</comment>
<dbReference type="SUPFAM" id="SSF52972">
    <property type="entry name" value="ITPase-like"/>
    <property type="match status" value="1"/>
</dbReference>
<keyword evidence="2 4" id="KW-0378">Hydrolase</keyword>
<dbReference type="GO" id="GO:0016787">
    <property type="term" value="F:hydrolase activity"/>
    <property type="evidence" value="ECO:0007669"/>
    <property type="project" value="UniProtKB-KW"/>
</dbReference>
<proteinExistence type="inferred from homology"/>
<evidence type="ECO:0000256" key="1">
    <source>
        <dbReference type="ARBA" id="ARBA00001968"/>
    </source>
</evidence>
<evidence type="ECO:0000313" key="6">
    <source>
        <dbReference type="Proteomes" id="UP001431775"/>
    </source>
</evidence>
<dbReference type="InterPro" id="IPR029001">
    <property type="entry name" value="ITPase-like_fam"/>
</dbReference>
<dbReference type="Gene3D" id="3.90.950.10">
    <property type="match status" value="1"/>
</dbReference>
<evidence type="ECO:0000256" key="2">
    <source>
        <dbReference type="ARBA" id="ARBA00022801"/>
    </source>
</evidence>
<dbReference type="HAMAP" id="MF_00528">
    <property type="entry name" value="Maf"/>
    <property type="match status" value="1"/>
</dbReference>
<sequence>MTSPKVVLLSALNKSTLKGNAVSTYTVTKLPIVLASASPRRLQLLEQIGIAPQTIIATDIDETPLKQELPRVYVQRLANAKAIAAQKIERSIPVILAADTVAAAGRRILNKTSDRQVAKSHLNLLSGRRHRVYTSVVLINTQTGKTSSRQVCSMVQFARLTEKQLEHYLDSDEWKDKAGSYAIQGIAASFIKAISGSHSNIVGLPLFETAQLLRGHGLII</sequence>
<name>A0ABT6Q8G2_9PROT</name>
<comment type="function">
    <text evidence="4">Nucleoside triphosphate pyrophosphatase that hydrolyzes dTTP and UTP. May have a dual role in cell division arrest and in preventing the incorporation of modified nucleotides into cellular nucleic acids.</text>
</comment>
<dbReference type="RefSeq" id="WP_281462816.1">
    <property type="nucleotide sequence ID" value="NZ_JASBAN010000001.1"/>
</dbReference>
<evidence type="ECO:0000313" key="5">
    <source>
        <dbReference type="EMBL" id="MDI2113201.1"/>
    </source>
</evidence>
<keyword evidence="3 4" id="KW-0546">Nucleotide metabolism</keyword>
<evidence type="ECO:0000256" key="3">
    <source>
        <dbReference type="ARBA" id="ARBA00023080"/>
    </source>
</evidence>
<evidence type="ECO:0000256" key="4">
    <source>
        <dbReference type="HAMAP-Rule" id="MF_00528"/>
    </source>
</evidence>
<comment type="catalytic activity">
    <reaction evidence="4">
        <text>UTP + H2O = UMP + diphosphate + H(+)</text>
        <dbReference type="Rhea" id="RHEA:29395"/>
        <dbReference type="ChEBI" id="CHEBI:15377"/>
        <dbReference type="ChEBI" id="CHEBI:15378"/>
        <dbReference type="ChEBI" id="CHEBI:33019"/>
        <dbReference type="ChEBI" id="CHEBI:46398"/>
        <dbReference type="ChEBI" id="CHEBI:57865"/>
        <dbReference type="EC" id="3.6.1.9"/>
    </reaction>
</comment>